<evidence type="ECO:0000313" key="3">
    <source>
        <dbReference type="Proteomes" id="UP000242662"/>
    </source>
</evidence>
<feature type="compositionally biased region" description="Polar residues" evidence="1">
    <location>
        <begin position="40"/>
        <end position="54"/>
    </location>
</feature>
<accession>A0A1G6HYX8</accession>
<dbReference type="AlphaFoldDB" id="A0A1G6HYX8"/>
<organism evidence="2 3">
    <name type="scientific">Shouchella lonarensis</name>
    <dbReference type="NCBI Taxonomy" id="1464122"/>
    <lineage>
        <taxon>Bacteria</taxon>
        <taxon>Bacillati</taxon>
        <taxon>Bacillota</taxon>
        <taxon>Bacilli</taxon>
        <taxon>Bacillales</taxon>
        <taxon>Bacillaceae</taxon>
        <taxon>Shouchella</taxon>
    </lineage>
</organism>
<dbReference type="STRING" id="1464122.SAMN05421737_104243"/>
<dbReference type="Pfam" id="PF16888">
    <property type="entry name" value="YwqH-like"/>
    <property type="match status" value="1"/>
</dbReference>
<sequence>MYQTAINMKKSQIRGYKNTKSRLEGEEERLQKAKDELETQKATFDDNSSLTRDPSITREEWAGTEADKQKDHRSDIREQYNSCGDKIDRVIGWVQDALTNKRQGIREYTNAIGFAERQLSVLEGQQRKWKAALSSSD</sequence>
<name>A0A1G6HYX8_9BACI</name>
<feature type="region of interest" description="Disordered" evidence="1">
    <location>
        <begin position="16"/>
        <end position="75"/>
    </location>
</feature>
<proteinExistence type="predicted"/>
<dbReference type="EMBL" id="FMYM01000004">
    <property type="protein sequence ID" value="SDB99507.1"/>
    <property type="molecule type" value="Genomic_DNA"/>
</dbReference>
<dbReference type="RefSeq" id="WP_090775351.1">
    <property type="nucleotide sequence ID" value="NZ_FMYM01000004.1"/>
</dbReference>
<protein>
    <submittedName>
        <fullName evidence="2">Uncharacterized protein</fullName>
    </submittedName>
</protein>
<reference evidence="3" key="1">
    <citation type="submission" date="2016-09" db="EMBL/GenBank/DDBJ databases">
        <authorList>
            <person name="Varghese N."/>
            <person name="Submissions S."/>
        </authorList>
    </citation>
    <scope>NUCLEOTIDE SEQUENCE [LARGE SCALE GENOMIC DNA]</scope>
    <source>
        <strain evidence="3">25nlg</strain>
    </source>
</reference>
<gene>
    <name evidence="2" type="ORF">SAMN05421737_104243</name>
</gene>
<evidence type="ECO:0000256" key="1">
    <source>
        <dbReference type="SAM" id="MobiDB-lite"/>
    </source>
</evidence>
<dbReference type="Proteomes" id="UP000242662">
    <property type="component" value="Unassembled WGS sequence"/>
</dbReference>
<evidence type="ECO:0000313" key="2">
    <source>
        <dbReference type="EMBL" id="SDB99507.1"/>
    </source>
</evidence>
<keyword evidence="3" id="KW-1185">Reference proteome</keyword>
<feature type="compositionally biased region" description="Basic and acidic residues" evidence="1">
    <location>
        <begin position="55"/>
        <end position="75"/>
    </location>
</feature>
<dbReference type="InterPro" id="IPR031681">
    <property type="entry name" value="YwqH-like"/>
</dbReference>
<feature type="compositionally biased region" description="Basic and acidic residues" evidence="1">
    <location>
        <begin position="21"/>
        <end position="39"/>
    </location>
</feature>